<dbReference type="InterPro" id="IPR003593">
    <property type="entry name" value="AAA+_ATPase"/>
</dbReference>
<gene>
    <name evidence="5" type="ORF">SCULI_v1c02710</name>
</gene>
<evidence type="ECO:0000256" key="2">
    <source>
        <dbReference type="ARBA" id="ARBA00022741"/>
    </source>
</evidence>
<keyword evidence="2" id="KW-0547">Nucleotide-binding</keyword>
<dbReference type="PANTHER" id="PTHR42939">
    <property type="entry name" value="ABC TRANSPORTER ATP-BINDING PROTEIN ALBC-RELATED"/>
    <property type="match status" value="1"/>
</dbReference>
<dbReference type="STRING" id="1276246.SCULI_v1c02710"/>
<dbReference type="PATRIC" id="fig|1276246.3.peg.270"/>
<dbReference type="OrthoDB" id="389713at2"/>
<dbReference type="PROSITE" id="PS50893">
    <property type="entry name" value="ABC_TRANSPORTER_2"/>
    <property type="match status" value="1"/>
</dbReference>
<organism evidence="5 6">
    <name type="scientific">Spiroplasma culicicola AES-1</name>
    <dbReference type="NCBI Taxonomy" id="1276246"/>
    <lineage>
        <taxon>Bacteria</taxon>
        <taxon>Bacillati</taxon>
        <taxon>Mycoplasmatota</taxon>
        <taxon>Mollicutes</taxon>
        <taxon>Entomoplasmatales</taxon>
        <taxon>Spiroplasmataceae</taxon>
        <taxon>Spiroplasma</taxon>
    </lineage>
</organism>
<dbReference type="InterPro" id="IPR051782">
    <property type="entry name" value="ABC_Transporter_VariousFunc"/>
</dbReference>
<dbReference type="Proteomes" id="UP000019267">
    <property type="component" value="Chromosome"/>
</dbReference>
<sequence>MITIKDLNKNFGKKEVLKNINLKIEKQDHIALIGYNGSGKTTLIKLILDLLTTKKGKIEINNLNIKDNKFNLKNICYISNENDLPENMRVVTYVDYILKLTLGRENKLTELSELFNFDIYSSTLIRDLSTGMRQKLKICTSLCFEQDLYIFDEITSGLDPVSKTKLINYINTELITKTVIYCSHILEEIVEVCSKAIILNQKQISDVITINDKDKFINQYNQSFDIGDLNHE</sequence>
<dbReference type="GO" id="GO:0005524">
    <property type="term" value="F:ATP binding"/>
    <property type="evidence" value="ECO:0007669"/>
    <property type="project" value="UniProtKB-KW"/>
</dbReference>
<feature type="domain" description="ABC transporter" evidence="4">
    <location>
        <begin position="2"/>
        <end position="226"/>
    </location>
</feature>
<evidence type="ECO:0000313" key="6">
    <source>
        <dbReference type="Proteomes" id="UP000019267"/>
    </source>
</evidence>
<dbReference type="PANTHER" id="PTHR42939:SF1">
    <property type="entry name" value="ABC TRANSPORTER ATP-BINDING PROTEIN ALBC-RELATED"/>
    <property type="match status" value="1"/>
</dbReference>
<name>W6A6I3_9MOLU</name>
<dbReference type="EMBL" id="CP006681">
    <property type="protein sequence ID" value="AHI52612.1"/>
    <property type="molecule type" value="Genomic_DNA"/>
</dbReference>
<dbReference type="CDD" id="cd03230">
    <property type="entry name" value="ABC_DR_subfamily_A"/>
    <property type="match status" value="1"/>
</dbReference>
<evidence type="ECO:0000256" key="1">
    <source>
        <dbReference type="ARBA" id="ARBA00022448"/>
    </source>
</evidence>
<dbReference type="eggNOG" id="COG1131">
    <property type="taxonomic scope" value="Bacteria"/>
</dbReference>
<evidence type="ECO:0000313" key="5">
    <source>
        <dbReference type="EMBL" id="AHI52612.1"/>
    </source>
</evidence>
<dbReference type="GO" id="GO:0016887">
    <property type="term" value="F:ATP hydrolysis activity"/>
    <property type="evidence" value="ECO:0007669"/>
    <property type="project" value="InterPro"/>
</dbReference>
<dbReference type="KEGG" id="scq:SCULI_v1c02710"/>
<dbReference type="InterPro" id="IPR027417">
    <property type="entry name" value="P-loop_NTPase"/>
</dbReference>
<dbReference type="SUPFAM" id="SSF52540">
    <property type="entry name" value="P-loop containing nucleoside triphosphate hydrolases"/>
    <property type="match status" value="1"/>
</dbReference>
<dbReference type="Pfam" id="PF00005">
    <property type="entry name" value="ABC_tran"/>
    <property type="match status" value="1"/>
</dbReference>
<accession>W6A6I3</accession>
<reference evidence="5 6" key="1">
    <citation type="journal article" date="2014" name="Genome Biol. Evol.">
        <title>Molecular evolution of the substrate utilization strategies and putative virulence factors in mosquito-associated Spiroplasma species.</title>
        <authorList>
            <person name="Chang T.H."/>
            <person name="Lo W.S."/>
            <person name="Ku C."/>
            <person name="Chen L.L."/>
            <person name="Kuo C.H."/>
        </authorList>
    </citation>
    <scope>NUCLEOTIDE SEQUENCE [LARGE SCALE GENOMIC DNA]</scope>
    <source>
        <strain evidence="5">AES-1</strain>
    </source>
</reference>
<keyword evidence="3 5" id="KW-0067">ATP-binding</keyword>
<dbReference type="InterPro" id="IPR003439">
    <property type="entry name" value="ABC_transporter-like_ATP-bd"/>
</dbReference>
<protein>
    <submittedName>
        <fullName evidence="5">ABC transporter ATP-binding protein</fullName>
    </submittedName>
</protein>
<dbReference type="Gene3D" id="3.40.50.300">
    <property type="entry name" value="P-loop containing nucleotide triphosphate hydrolases"/>
    <property type="match status" value="1"/>
</dbReference>
<dbReference type="AlphaFoldDB" id="W6A6I3"/>
<proteinExistence type="predicted"/>
<keyword evidence="6" id="KW-1185">Reference proteome</keyword>
<evidence type="ECO:0000259" key="4">
    <source>
        <dbReference type="PROSITE" id="PS50893"/>
    </source>
</evidence>
<evidence type="ECO:0000256" key="3">
    <source>
        <dbReference type="ARBA" id="ARBA00022840"/>
    </source>
</evidence>
<dbReference type="SMART" id="SM00382">
    <property type="entry name" value="AAA"/>
    <property type="match status" value="1"/>
</dbReference>
<dbReference type="HOGENOM" id="CLU_000604_1_2_14"/>
<dbReference type="RefSeq" id="WP_025362854.1">
    <property type="nucleotide sequence ID" value="NZ_CP006681.1"/>
</dbReference>
<keyword evidence="1" id="KW-0813">Transport</keyword>